<comment type="caution">
    <text evidence="1">The sequence shown here is derived from an EMBL/GenBank/DDBJ whole genome shotgun (WGS) entry which is preliminary data.</text>
</comment>
<evidence type="ECO:0000313" key="2">
    <source>
        <dbReference type="Proteomes" id="UP001054945"/>
    </source>
</evidence>
<name>A0AAV4N9X3_CAEEX</name>
<keyword evidence="2" id="KW-1185">Reference proteome</keyword>
<reference evidence="1 2" key="1">
    <citation type="submission" date="2021-06" db="EMBL/GenBank/DDBJ databases">
        <title>Caerostris extrusa draft genome.</title>
        <authorList>
            <person name="Kono N."/>
            <person name="Arakawa K."/>
        </authorList>
    </citation>
    <scope>NUCLEOTIDE SEQUENCE [LARGE SCALE GENOMIC DNA]</scope>
</reference>
<proteinExistence type="predicted"/>
<sequence>MLRVTKAVGSGLPMSIAEARRPALAHPASQAQKGNTQCGVLCGEGIVVREPVAPPVSTSGDLCRQRAEEISVPPPELKFKGYLHMLKRSHPKT</sequence>
<protein>
    <submittedName>
        <fullName evidence="1">Uncharacterized protein</fullName>
    </submittedName>
</protein>
<organism evidence="1 2">
    <name type="scientific">Caerostris extrusa</name>
    <name type="common">Bark spider</name>
    <name type="synonym">Caerostris bankana</name>
    <dbReference type="NCBI Taxonomy" id="172846"/>
    <lineage>
        <taxon>Eukaryota</taxon>
        <taxon>Metazoa</taxon>
        <taxon>Ecdysozoa</taxon>
        <taxon>Arthropoda</taxon>
        <taxon>Chelicerata</taxon>
        <taxon>Arachnida</taxon>
        <taxon>Araneae</taxon>
        <taxon>Araneomorphae</taxon>
        <taxon>Entelegynae</taxon>
        <taxon>Araneoidea</taxon>
        <taxon>Araneidae</taxon>
        <taxon>Caerostris</taxon>
    </lineage>
</organism>
<dbReference type="AlphaFoldDB" id="A0AAV4N9X3"/>
<dbReference type="EMBL" id="BPLR01020693">
    <property type="protein sequence ID" value="GIX81607.1"/>
    <property type="molecule type" value="Genomic_DNA"/>
</dbReference>
<dbReference type="Proteomes" id="UP001054945">
    <property type="component" value="Unassembled WGS sequence"/>
</dbReference>
<gene>
    <name evidence="1" type="ORF">CEXT_720411</name>
</gene>
<accession>A0AAV4N9X3</accession>
<evidence type="ECO:0000313" key="1">
    <source>
        <dbReference type="EMBL" id="GIX81607.1"/>
    </source>
</evidence>